<feature type="transmembrane region" description="Helical" evidence="1">
    <location>
        <begin position="58"/>
        <end position="77"/>
    </location>
</feature>
<feature type="transmembrane region" description="Helical" evidence="1">
    <location>
        <begin position="89"/>
        <end position="107"/>
    </location>
</feature>
<reference evidence="2 3" key="1">
    <citation type="journal article" date="2014" name="Nat. Commun.">
        <title>Multiple recent horizontal transfers of a large genomic region in cheese making fungi.</title>
        <authorList>
            <person name="Cheeseman K."/>
            <person name="Ropars J."/>
            <person name="Renault P."/>
            <person name="Dupont J."/>
            <person name="Gouzy J."/>
            <person name="Branca A."/>
            <person name="Abraham A.L."/>
            <person name="Ceppi M."/>
            <person name="Conseiller E."/>
            <person name="Debuchy R."/>
            <person name="Malagnac F."/>
            <person name="Goarin A."/>
            <person name="Silar P."/>
            <person name="Lacoste S."/>
            <person name="Sallet E."/>
            <person name="Bensimon A."/>
            <person name="Giraud T."/>
            <person name="Brygoo Y."/>
        </authorList>
    </citation>
    <scope>NUCLEOTIDE SEQUENCE [LARGE SCALE GENOMIC DNA]</scope>
    <source>
        <strain evidence="3">FM 013</strain>
    </source>
</reference>
<evidence type="ECO:0000256" key="1">
    <source>
        <dbReference type="SAM" id="Phobius"/>
    </source>
</evidence>
<dbReference type="EMBL" id="HG793179">
    <property type="protein sequence ID" value="CRL30254.1"/>
    <property type="molecule type" value="Genomic_DNA"/>
</dbReference>
<keyword evidence="3" id="KW-1185">Reference proteome</keyword>
<proteinExistence type="predicted"/>
<dbReference type="AlphaFoldDB" id="A0A0G4PVQ1"/>
<keyword evidence="1" id="KW-0812">Transmembrane</keyword>
<keyword evidence="1" id="KW-1133">Transmembrane helix</keyword>
<name>A0A0G4PVQ1_PENC3</name>
<accession>A0A0G4PVQ1</accession>
<protein>
    <submittedName>
        <fullName evidence="2">Str. FM013</fullName>
    </submittedName>
</protein>
<gene>
    <name evidence="2" type="ORF">PCAMFM013_S046g000058</name>
</gene>
<organism evidence="2 3">
    <name type="scientific">Penicillium camemberti (strain FM 013)</name>
    <dbReference type="NCBI Taxonomy" id="1429867"/>
    <lineage>
        <taxon>Eukaryota</taxon>
        <taxon>Fungi</taxon>
        <taxon>Dikarya</taxon>
        <taxon>Ascomycota</taxon>
        <taxon>Pezizomycotina</taxon>
        <taxon>Eurotiomycetes</taxon>
        <taxon>Eurotiomycetidae</taxon>
        <taxon>Eurotiales</taxon>
        <taxon>Aspergillaceae</taxon>
        <taxon>Penicillium</taxon>
    </lineage>
</organism>
<evidence type="ECO:0000313" key="2">
    <source>
        <dbReference type="EMBL" id="CRL30254.1"/>
    </source>
</evidence>
<evidence type="ECO:0000313" key="3">
    <source>
        <dbReference type="Proteomes" id="UP000053732"/>
    </source>
</evidence>
<dbReference type="Proteomes" id="UP000053732">
    <property type="component" value="Unassembled WGS sequence"/>
</dbReference>
<sequence length="121" mass="14152">MLSASAAIRNVPFNYTIFDRIWRYGIYSPLELLHRNLLETLVYILDFIDYVLLTLSRFLAFNLALRVVFGAAIFLTFRTLSVLLRHSKFPNIVLGIYISLVFLWRVSFYRSVIEMLEVAVP</sequence>
<keyword evidence="1" id="KW-0472">Membrane</keyword>